<feature type="compositionally biased region" description="Polar residues" evidence="1">
    <location>
        <begin position="13"/>
        <end position="23"/>
    </location>
</feature>
<dbReference type="EMBL" id="JAACXV010000382">
    <property type="protein sequence ID" value="KAF7278906.1"/>
    <property type="molecule type" value="Genomic_DNA"/>
</dbReference>
<protein>
    <submittedName>
        <fullName evidence="2">Uncharacterized protein</fullName>
    </submittedName>
</protein>
<evidence type="ECO:0000313" key="2">
    <source>
        <dbReference type="EMBL" id="KAF7278906.1"/>
    </source>
</evidence>
<evidence type="ECO:0000313" key="3">
    <source>
        <dbReference type="Proteomes" id="UP000625711"/>
    </source>
</evidence>
<dbReference type="Proteomes" id="UP000625711">
    <property type="component" value="Unassembled WGS sequence"/>
</dbReference>
<gene>
    <name evidence="2" type="ORF">GWI33_007853</name>
</gene>
<feature type="compositionally biased region" description="Basic residues" evidence="1">
    <location>
        <begin position="1"/>
        <end position="12"/>
    </location>
</feature>
<reference evidence="2" key="1">
    <citation type="submission" date="2020-08" db="EMBL/GenBank/DDBJ databases">
        <title>Genome sequencing and assembly of the red palm weevil Rhynchophorus ferrugineus.</title>
        <authorList>
            <person name="Dias G.B."/>
            <person name="Bergman C.M."/>
            <person name="Manee M."/>
        </authorList>
    </citation>
    <scope>NUCLEOTIDE SEQUENCE</scope>
    <source>
        <strain evidence="2">AA-2017</strain>
        <tissue evidence="2">Whole larva</tissue>
    </source>
</reference>
<comment type="caution">
    <text evidence="2">The sequence shown here is derived from an EMBL/GenBank/DDBJ whole genome shotgun (WGS) entry which is preliminary data.</text>
</comment>
<evidence type="ECO:0000256" key="1">
    <source>
        <dbReference type="SAM" id="MobiDB-lite"/>
    </source>
</evidence>
<sequence>MALERKPKRRHSSTSSNLNTGQGRTMRRGPLKGRPAKSRLPRKLHRPYYRPQRRIRYNDPARILVKTFLIYQQDKWYFIGCIEGRRFGGNFSILFANIAANIWAKYCRGKDGTHIPMSVRFQRRPGSMKTTVNINEFGFFVAG</sequence>
<feature type="region of interest" description="Disordered" evidence="1">
    <location>
        <begin position="1"/>
        <end position="45"/>
    </location>
</feature>
<name>A0A834MBL4_RHYFE</name>
<accession>A0A834MBL4</accession>
<keyword evidence="3" id="KW-1185">Reference proteome</keyword>
<organism evidence="2 3">
    <name type="scientific">Rhynchophorus ferrugineus</name>
    <name type="common">Red palm weevil</name>
    <name type="synonym">Curculio ferrugineus</name>
    <dbReference type="NCBI Taxonomy" id="354439"/>
    <lineage>
        <taxon>Eukaryota</taxon>
        <taxon>Metazoa</taxon>
        <taxon>Ecdysozoa</taxon>
        <taxon>Arthropoda</taxon>
        <taxon>Hexapoda</taxon>
        <taxon>Insecta</taxon>
        <taxon>Pterygota</taxon>
        <taxon>Neoptera</taxon>
        <taxon>Endopterygota</taxon>
        <taxon>Coleoptera</taxon>
        <taxon>Polyphaga</taxon>
        <taxon>Cucujiformia</taxon>
        <taxon>Curculionidae</taxon>
        <taxon>Dryophthorinae</taxon>
        <taxon>Rhynchophorus</taxon>
    </lineage>
</organism>
<proteinExistence type="predicted"/>
<feature type="compositionally biased region" description="Basic residues" evidence="1">
    <location>
        <begin position="25"/>
        <end position="45"/>
    </location>
</feature>
<dbReference type="AlphaFoldDB" id="A0A834MBL4"/>